<dbReference type="InterPro" id="IPR001437">
    <property type="entry name" value="Tscrpt_elong_fac_GreA/B_C"/>
</dbReference>
<dbReference type="EMBL" id="QQBB01000016">
    <property type="protein sequence ID" value="RDI52270.1"/>
    <property type="molecule type" value="Genomic_DNA"/>
</dbReference>
<dbReference type="Gene3D" id="3.10.50.30">
    <property type="entry name" value="Transcription elongation factor, GreA/GreB, C-terminal domain"/>
    <property type="match status" value="1"/>
</dbReference>
<name>A0A370HC79_9HYPH</name>
<dbReference type="InterPro" id="IPR029462">
    <property type="entry name" value="Rnk_N"/>
</dbReference>
<feature type="domain" description="Transcription elongation factor GreA/GreB C-terminal" evidence="2">
    <location>
        <begin position="174"/>
        <end position="244"/>
    </location>
</feature>
<keyword evidence="5" id="KW-1185">Reference proteome</keyword>
<gene>
    <name evidence="4" type="ORF">DES45_11634</name>
</gene>
<dbReference type="Proteomes" id="UP000254925">
    <property type="component" value="Unassembled WGS sequence"/>
</dbReference>
<dbReference type="InterPro" id="IPR036953">
    <property type="entry name" value="GreA/GreB_C_sf"/>
</dbReference>
<evidence type="ECO:0000313" key="5">
    <source>
        <dbReference type="Proteomes" id="UP000254925"/>
    </source>
</evidence>
<sequence>MATFSAKVSSNLPARLSLRAFAVRPLRPRRLLLELPRIPSMLRMSWSGSPYIPSPFSHPAAPQAAEPGCGKQVLAPGRLTNQHSRIRLPTALRSLISADDKLRSGLGRPGYRHPCWEYELSTSVATPIVSSIDHARLRRIALAGMQIRRSPPSAHFLAEELERARVVGPAYLPPNVISMHSVFDFRDGVTKGIRRAMLVYPGEEDEGLGRISVLSPLGAALIGLSERQSFQWRSATGVWRTLHVARVVRQPERASECDEHRDGATGSIGRMRPNEDRT</sequence>
<evidence type="ECO:0000259" key="2">
    <source>
        <dbReference type="Pfam" id="PF01272"/>
    </source>
</evidence>
<evidence type="ECO:0000313" key="4">
    <source>
        <dbReference type="EMBL" id="RDI52270.1"/>
    </source>
</evidence>
<organism evidence="4 5">
    <name type="scientific">Microvirga subterranea</name>
    <dbReference type="NCBI Taxonomy" id="186651"/>
    <lineage>
        <taxon>Bacteria</taxon>
        <taxon>Pseudomonadati</taxon>
        <taxon>Pseudomonadota</taxon>
        <taxon>Alphaproteobacteria</taxon>
        <taxon>Hyphomicrobiales</taxon>
        <taxon>Methylobacteriaceae</taxon>
        <taxon>Microvirga</taxon>
    </lineage>
</organism>
<dbReference type="Pfam" id="PF14760">
    <property type="entry name" value="Rnk_N"/>
    <property type="match status" value="1"/>
</dbReference>
<evidence type="ECO:0000256" key="1">
    <source>
        <dbReference type="SAM" id="MobiDB-lite"/>
    </source>
</evidence>
<proteinExistence type="predicted"/>
<dbReference type="SUPFAM" id="SSF54534">
    <property type="entry name" value="FKBP-like"/>
    <property type="match status" value="1"/>
</dbReference>
<feature type="domain" description="Regulator of nucleoside diphosphate kinase N-terminal" evidence="3">
    <location>
        <begin position="128"/>
        <end position="167"/>
    </location>
</feature>
<feature type="region of interest" description="Disordered" evidence="1">
    <location>
        <begin position="251"/>
        <end position="278"/>
    </location>
</feature>
<dbReference type="GO" id="GO:0032784">
    <property type="term" value="P:regulation of DNA-templated transcription elongation"/>
    <property type="evidence" value="ECO:0007669"/>
    <property type="project" value="InterPro"/>
</dbReference>
<protein>
    <submittedName>
        <fullName evidence="4">Transcription elongation GreA/GreB family factor</fullName>
    </submittedName>
</protein>
<dbReference type="GO" id="GO:0003677">
    <property type="term" value="F:DNA binding"/>
    <property type="evidence" value="ECO:0007669"/>
    <property type="project" value="InterPro"/>
</dbReference>
<dbReference type="Pfam" id="PF01272">
    <property type="entry name" value="GreA_GreB"/>
    <property type="match status" value="1"/>
</dbReference>
<accession>A0A370HC79</accession>
<feature type="compositionally biased region" description="Basic and acidic residues" evidence="1">
    <location>
        <begin position="251"/>
        <end position="263"/>
    </location>
</feature>
<dbReference type="AlphaFoldDB" id="A0A370HC79"/>
<evidence type="ECO:0000259" key="3">
    <source>
        <dbReference type="Pfam" id="PF14760"/>
    </source>
</evidence>
<comment type="caution">
    <text evidence="4">The sequence shown here is derived from an EMBL/GenBank/DDBJ whole genome shotgun (WGS) entry which is preliminary data.</text>
</comment>
<reference evidence="4 5" key="1">
    <citation type="submission" date="2018-07" db="EMBL/GenBank/DDBJ databases">
        <title>Genomic Encyclopedia of Type Strains, Phase IV (KMG-IV): sequencing the most valuable type-strain genomes for metagenomic binning, comparative biology and taxonomic classification.</title>
        <authorList>
            <person name="Goeker M."/>
        </authorList>
    </citation>
    <scope>NUCLEOTIDE SEQUENCE [LARGE SCALE GENOMIC DNA]</scope>
    <source>
        <strain evidence="4 5">DSM 14364</strain>
    </source>
</reference>